<feature type="domain" description="Autotransporter" evidence="3">
    <location>
        <begin position="1035"/>
        <end position="1323"/>
    </location>
</feature>
<protein>
    <submittedName>
        <fullName evidence="4">Beta-barrel outer membrane protein</fullName>
    </submittedName>
</protein>
<dbReference type="SUPFAM" id="SSF51126">
    <property type="entry name" value="Pectin lyase-like"/>
    <property type="match status" value="1"/>
</dbReference>
<dbReference type="Proteomes" id="UP000243401">
    <property type="component" value="Unassembled WGS sequence"/>
</dbReference>
<feature type="region of interest" description="Disordered" evidence="2">
    <location>
        <begin position="392"/>
        <end position="443"/>
    </location>
</feature>
<dbReference type="InterPro" id="IPR005546">
    <property type="entry name" value="Autotransporte_beta"/>
</dbReference>
<feature type="region of interest" description="Disordered" evidence="2">
    <location>
        <begin position="64"/>
        <end position="86"/>
    </location>
</feature>
<feature type="compositionally biased region" description="Gly residues" evidence="2">
    <location>
        <begin position="276"/>
        <end position="288"/>
    </location>
</feature>
<dbReference type="CDD" id="cd01344">
    <property type="entry name" value="PL2_Passenger_AT"/>
    <property type="match status" value="1"/>
</dbReference>
<dbReference type="SUPFAM" id="SSF103515">
    <property type="entry name" value="Autotransporter"/>
    <property type="match status" value="1"/>
</dbReference>
<dbReference type="Pfam" id="PF03797">
    <property type="entry name" value="Autotransporter"/>
    <property type="match status" value="1"/>
</dbReference>
<dbReference type="GO" id="GO:0019867">
    <property type="term" value="C:outer membrane"/>
    <property type="evidence" value="ECO:0007669"/>
    <property type="project" value="InterPro"/>
</dbReference>
<evidence type="ECO:0000313" key="5">
    <source>
        <dbReference type="Proteomes" id="UP000243401"/>
    </source>
</evidence>
<dbReference type="Gene3D" id="2.160.20.20">
    <property type="match status" value="1"/>
</dbReference>
<feature type="compositionally biased region" description="Gly residues" evidence="2">
    <location>
        <begin position="326"/>
        <end position="340"/>
    </location>
</feature>
<evidence type="ECO:0000313" key="4">
    <source>
        <dbReference type="EMBL" id="OSL48144.1"/>
    </source>
</evidence>
<comment type="caution">
    <text evidence="4">The sequence shown here is derived from an EMBL/GenBank/DDBJ whole genome shotgun (WGS) entry which is preliminary data.</text>
</comment>
<feature type="compositionally biased region" description="Polar residues" evidence="2">
    <location>
        <begin position="421"/>
        <end position="430"/>
    </location>
</feature>
<dbReference type="InterPro" id="IPR043990">
    <property type="entry name" value="AC_1"/>
</dbReference>
<dbReference type="InterPro" id="IPR013425">
    <property type="entry name" value="Autotrns_rpt"/>
</dbReference>
<proteinExistence type="predicted"/>
<dbReference type="Pfam" id="PF22364">
    <property type="entry name" value="VID"/>
    <property type="match status" value="1"/>
</dbReference>
<keyword evidence="1" id="KW-0732">Signal</keyword>
<dbReference type="PROSITE" id="PS51208">
    <property type="entry name" value="AUTOTRANSPORTER"/>
    <property type="match status" value="1"/>
</dbReference>
<dbReference type="InterPro" id="IPR012332">
    <property type="entry name" value="Autotransporter_pectin_lyase_C"/>
</dbReference>
<evidence type="ECO:0000256" key="2">
    <source>
        <dbReference type="SAM" id="MobiDB-lite"/>
    </source>
</evidence>
<dbReference type="NCBIfam" id="TIGR01414">
    <property type="entry name" value="autotrans_barl"/>
    <property type="match status" value="1"/>
</dbReference>
<dbReference type="SMART" id="SM00869">
    <property type="entry name" value="Autotransporter"/>
    <property type="match status" value="1"/>
</dbReference>
<dbReference type="InterPro" id="IPR050909">
    <property type="entry name" value="Bact_Autotransporter_VF"/>
</dbReference>
<dbReference type="RefSeq" id="WP_085460809.1">
    <property type="nucleotide sequence ID" value="NZ_ADJX01000003.1"/>
</dbReference>
<reference evidence="4 5" key="1">
    <citation type="submission" date="2010-04" db="EMBL/GenBank/DDBJ databases">
        <title>The Genome Sequence of Escherichia coli H605.</title>
        <authorList>
            <consortium name="The Broad Institute Genome Sequencing Platform"/>
            <consortium name="The Broad Institute Genome Sequencing Center for Infectious Disease"/>
            <person name="Feldgarden M."/>
            <person name="Gordon D.M."/>
            <person name="Johnson J.R."/>
            <person name="Johnston B.D."/>
            <person name="Young S."/>
            <person name="Zeng Q."/>
            <person name="Koehrsen M."/>
            <person name="Alvarado L."/>
            <person name="Berlin A.M."/>
            <person name="Borenstein D."/>
            <person name="Chapman S.B."/>
            <person name="Chen Z."/>
            <person name="Engels R."/>
            <person name="Freedman E."/>
            <person name="Gellesch M."/>
            <person name="Goldberg J."/>
            <person name="Griggs A."/>
            <person name="Gujja S."/>
            <person name="Heilman E.R."/>
            <person name="Heiman D.I."/>
            <person name="Hepburn T.A."/>
            <person name="Howarth C."/>
            <person name="Jen D."/>
            <person name="Larson L."/>
            <person name="Mehta T."/>
            <person name="Park D."/>
            <person name="Pearson M."/>
            <person name="Richards J."/>
            <person name="Roberts A."/>
            <person name="Saif S."/>
            <person name="Shea T.D."/>
            <person name="Shenoy N."/>
            <person name="Sisk P."/>
            <person name="Stolte C."/>
            <person name="Sykes S.N."/>
            <person name="Walk T."/>
            <person name="White J."/>
            <person name="Yandava C."/>
            <person name="Haas B."/>
            <person name="Henn M.R."/>
            <person name="Nusbaum C."/>
            <person name="Birren B."/>
        </authorList>
    </citation>
    <scope>NUCLEOTIDE SEQUENCE [LARGE SCALE GENOMIC DNA]</scope>
    <source>
        <strain evidence="4 5">H605</strain>
    </source>
</reference>
<dbReference type="EMBL" id="ADJX01000003">
    <property type="protein sequence ID" value="OSL48144.1"/>
    <property type="molecule type" value="Genomic_DNA"/>
</dbReference>
<feature type="region of interest" description="Disordered" evidence="2">
    <location>
        <begin position="269"/>
        <end position="306"/>
    </location>
</feature>
<evidence type="ECO:0000256" key="1">
    <source>
        <dbReference type="ARBA" id="ARBA00022729"/>
    </source>
</evidence>
<accession>A0AAJ3NYU2</accession>
<dbReference type="PANTHER" id="PTHR12338:SF5">
    <property type="entry name" value="ANTIGEN 43-RELATED"/>
    <property type="match status" value="1"/>
</dbReference>
<feature type="compositionally biased region" description="Gly residues" evidence="2">
    <location>
        <begin position="406"/>
        <end position="420"/>
    </location>
</feature>
<evidence type="ECO:0000259" key="3">
    <source>
        <dbReference type="PROSITE" id="PS51208"/>
    </source>
</evidence>
<feature type="region of interest" description="Disordered" evidence="2">
    <location>
        <begin position="325"/>
        <end position="358"/>
    </location>
</feature>
<name>A0AAJ3NYU2_ECOLX</name>
<organism evidence="4 5">
    <name type="scientific">Escherichia coli H605</name>
    <dbReference type="NCBI Taxonomy" id="656410"/>
    <lineage>
        <taxon>Bacteria</taxon>
        <taxon>Pseudomonadati</taxon>
        <taxon>Pseudomonadota</taxon>
        <taxon>Gammaproteobacteria</taxon>
        <taxon>Enterobacterales</taxon>
        <taxon>Enterobacteriaceae</taxon>
        <taxon>Escherichia</taxon>
    </lineage>
</organism>
<dbReference type="InterPro" id="IPR054553">
    <property type="entry name" value="VID"/>
</dbReference>
<sequence length="1323" mass="135145">MKIKINKKERFDIYIKNRKTFGITQEGMKTTLLCSLISATLAIQPALGAKKEVTLSEGNPAEISENIIGADGSQDRSGNDDGEAGEDALTVNVVPGSLQNENILTINSGTRISGGEGGWAGDDDVTKMGSAGGQGGTAITGNNFTLVNSGYISGGKGGWGGYGNGGGDAGEAGIAISGDDLTITNNGSITGGNGGMPGASGYGDESGGLTGTPAVGGTAISGNNLQISNNGNITAGQGSSGAWWAVWGSSAGTGGNGGTAISGNNMEITNNNHITGGQGGDGARGGEGSVEFTTDQNINGSSGGNGGIGGTAIYGNNIKINNTGDITGGQGGTGGEGGRGGTDEYDHTDSAPLGSGGIGGIGGTGGIAISGNNMEINNYGNIIGGNGGTGGDGGDGGRSLENNKTGAGGNGGNGGNGGTAISGSDITINNHGRILPGSGGQEGESNVHFPGGVSGNRGQDCDTAISLNGGTNSLNLYAGSTIQGDIVLNSAVNNADGNFLSITNKDSASSEIKGNLSAGTGTHVSVSGADVTFSGSSVFDKDSSLNMGTGSSHLTANSMQFNNGAVLNVDTAMTIWKQNEYGLLTTSDGITGLSENNIYQHNNLLSDGAEDYVLTSLRGNGQTVKEVSSSLKWNDPSGNGYGTFDLRNGAVLELKVRLADNNAAQLSHGWDGKTLTKAGEGTLILSSQNTYTGVTDIRGGNVRMNSNSALGQTSEIRLADDTMLDMNGHSQTAGKLNSAAGSILNINGGNLTLAGGGLSAGTLIGSGSLNISGGVFAITGATRALNATTTIAEKAMVKVLTTDGLGAGSVNTAGTLILGKADAPVMLANSQVTIAQQGTLSGSGGVAGNVTNSGTLDLRADAPGNVLTIGGNYTGNNGLLLMNTALGNDSSATDKLVIKGNASSQTRVVVINAGGTGAQTLNGIELIHVDGNADSAAFIQAGRIAAGAYDYTLGRGQGSNRDNWYLTSGKNTPFLLRALKAMHPPAPEPAPGGHDNDLRPEAGSYTANIAAANTMFVSRLYERQGPMHYTDVITGEQKETSMWMHHEGGHNRWRDGTGQLKTQGNRYVLQMGGDLAQWSRNSSDRWHLGVMAGYGNDHNNTDSVRTGYSSKGSVKGYNTGLYATWYANDETHSGAYLDSWAQYSWFDNDVKGDGLPGESWKSKGLTASLETGYAWKAGEFTGSHGSLNEWYVQPQAQVIWMGVKADEHRERNGTHVESTGDGNVRTRLGVKTWIKGHNRMNGGKSHEFRPFVEVNWLHNTRDFGTRMNGVTVHQDAASNIGEVKTGVEGQINDHLNLWGNVGVQIGDEGYSDASAMLGVKYTF</sequence>
<dbReference type="InterPro" id="IPR006315">
    <property type="entry name" value="OM_autotransptr_brl_dom"/>
</dbReference>
<dbReference type="PANTHER" id="PTHR12338">
    <property type="entry name" value="AUTOTRANSPORTER"/>
    <property type="match status" value="1"/>
</dbReference>
<dbReference type="Pfam" id="PF18883">
    <property type="entry name" value="AC_1"/>
    <property type="match status" value="1"/>
</dbReference>
<dbReference type="InterPro" id="IPR036709">
    <property type="entry name" value="Autotransporte_beta_dom_sf"/>
</dbReference>
<dbReference type="Gene3D" id="2.40.128.130">
    <property type="entry name" value="Autotransporter beta-domain"/>
    <property type="match status" value="1"/>
</dbReference>
<dbReference type="Pfam" id="PF12951">
    <property type="entry name" value="PATR"/>
    <property type="match status" value="1"/>
</dbReference>
<dbReference type="InterPro" id="IPR011050">
    <property type="entry name" value="Pectin_lyase_fold/virulence"/>
</dbReference>
<gene>
    <name evidence="4" type="ORF">EATG_02852</name>
</gene>